<evidence type="ECO:0000256" key="1">
    <source>
        <dbReference type="SAM" id="Phobius"/>
    </source>
</evidence>
<accession>A0A6A5QFU8</accession>
<gene>
    <name evidence="2" type="ORF">BDU57DRAFT_542012</name>
</gene>
<feature type="transmembrane region" description="Helical" evidence="1">
    <location>
        <begin position="43"/>
        <end position="59"/>
    </location>
</feature>
<name>A0A6A5QFU8_AMPQU</name>
<sequence>MHSPNFKMQVNSFELFALLLCSCLFGIILAIYSMSNLVSDREIMLMSSLYITMVIFFFMQQHNKKALVEYLARHSSDIEKNQIMDLQESHRRRILSLKTEHVNEVRQLQSAVLTASAKFDRVNTEYNWMSDAYQDQMRTIQEQQDRIDYIENKLREFGQTTPTTQQPFSAPATQIAFAAPPRRQFFDFGTPGLRPLSQVVEASEAEGQ</sequence>
<keyword evidence="3" id="KW-1185">Reference proteome</keyword>
<dbReference type="OrthoDB" id="3776590at2759"/>
<keyword evidence="1" id="KW-1133">Transmembrane helix</keyword>
<protein>
    <submittedName>
        <fullName evidence="2">Uncharacterized protein</fullName>
    </submittedName>
</protein>
<reference evidence="2" key="1">
    <citation type="journal article" date="2020" name="Stud. Mycol.">
        <title>101 Dothideomycetes genomes: a test case for predicting lifestyles and emergence of pathogens.</title>
        <authorList>
            <person name="Haridas S."/>
            <person name="Albert R."/>
            <person name="Binder M."/>
            <person name="Bloem J."/>
            <person name="Labutti K."/>
            <person name="Salamov A."/>
            <person name="Andreopoulos B."/>
            <person name="Baker S."/>
            <person name="Barry K."/>
            <person name="Bills G."/>
            <person name="Bluhm B."/>
            <person name="Cannon C."/>
            <person name="Castanera R."/>
            <person name="Culley D."/>
            <person name="Daum C."/>
            <person name="Ezra D."/>
            <person name="Gonzalez J."/>
            <person name="Henrissat B."/>
            <person name="Kuo A."/>
            <person name="Liang C."/>
            <person name="Lipzen A."/>
            <person name="Lutzoni F."/>
            <person name="Magnuson J."/>
            <person name="Mondo S."/>
            <person name="Nolan M."/>
            <person name="Ohm R."/>
            <person name="Pangilinan J."/>
            <person name="Park H.-J."/>
            <person name="Ramirez L."/>
            <person name="Alfaro M."/>
            <person name="Sun H."/>
            <person name="Tritt A."/>
            <person name="Yoshinaga Y."/>
            <person name="Zwiers L.-H."/>
            <person name="Turgeon B."/>
            <person name="Goodwin S."/>
            <person name="Spatafora J."/>
            <person name="Crous P."/>
            <person name="Grigoriev I."/>
        </authorList>
    </citation>
    <scope>NUCLEOTIDE SEQUENCE</scope>
    <source>
        <strain evidence="2">HMLAC05119</strain>
    </source>
</reference>
<evidence type="ECO:0000313" key="2">
    <source>
        <dbReference type="EMBL" id="KAF1913384.1"/>
    </source>
</evidence>
<keyword evidence="1" id="KW-0812">Transmembrane</keyword>
<organism evidence="2 3">
    <name type="scientific">Ampelomyces quisqualis</name>
    <name type="common">Powdery mildew agent</name>
    <dbReference type="NCBI Taxonomy" id="50730"/>
    <lineage>
        <taxon>Eukaryota</taxon>
        <taxon>Fungi</taxon>
        <taxon>Dikarya</taxon>
        <taxon>Ascomycota</taxon>
        <taxon>Pezizomycotina</taxon>
        <taxon>Dothideomycetes</taxon>
        <taxon>Pleosporomycetidae</taxon>
        <taxon>Pleosporales</taxon>
        <taxon>Pleosporineae</taxon>
        <taxon>Phaeosphaeriaceae</taxon>
        <taxon>Ampelomyces</taxon>
    </lineage>
</organism>
<proteinExistence type="predicted"/>
<dbReference type="AlphaFoldDB" id="A0A6A5QFU8"/>
<keyword evidence="1" id="KW-0472">Membrane</keyword>
<dbReference type="Proteomes" id="UP000800096">
    <property type="component" value="Unassembled WGS sequence"/>
</dbReference>
<feature type="transmembrane region" description="Helical" evidence="1">
    <location>
        <begin position="12"/>
        <end position="31"/>
    </location>
</feature>
<dbReference type="EMBL" id="ML979139">
    <property type="protein sequence ID" value="KAF1913384.1"/>
    <property type="molecule type" value="Genomic_DNA"/>
</dbReference>
<evidence type="ECO:0000313" key="3">
    <source>
        <dbReference type="Proteomes" id="UP000800096"/>
    </source>
</evidence>